<dbReference type="EnsemblPlants" id="KQJ87223">
    <property type="protein sequence ID" value="KQJ87223"/>
    <property type="gene ID" value="BRADI_4g09872v3"/>
</dbReference>
<dbReference type="PROSITE" id="PS00107">
    <property type="entry name" value="PROTEIN_KINASE_ATP"/>
    <property type="match status" value="1"/>
</dbReference>
<keyword evidence="6" id="KW-0723">Serine/threonine-protein kinase</keyword>
<evidence type="ECO:0000256" key="2">
    <source>
        <dbReference type="ARBA" id="ARBA00022741"/>
    </source>
</evidence>
<dbReference type="ExpressionAtlas" id="A0A0Q3EHM1">
    <property type="expression patterns" value="baseline"/>
</dbReference>
<dbReference type="InterPro" id="IPR008271">
    <property type="entry name" value="Ser/Thr_kinase_AS"/>
</dbReference>
<keyword evidence="2 5" id="KW-0547">Nucleotide-binding</keyword>
<dbReference type="PANTHER" id="PTHR45707">
    <property type="entry name" value="C2 CALCIUM/LIPID-BINDING PLANT PHOSPHORIBOSYLTRANSFERASE FAMILY PROTEIN"/>
    <property type="match status" value="1"/>
</dbReference>
<dbReference type="OrthoDB" id="647973at2759"/>
<dbReference type="FunCoup" id="A0A0Q3EHM1">
    <property type="interactions" value="74"/>
</dbReference>
<dbReference type="FunFam" id="1.10.510.10:FF:000870">
    <property type="entry name" value="OSJNBa0016N04.16-like protein"/>
    <property type="match status" value="1"/>
</dbReference>
<evidence type="ECO:0000256" key="4">
    <source>
        <dbReference type="ARBA" id="ARBA00022840"/>
    </source>
</evidence>
<dbReference type="Gene3D" id="3.30.200.20">
    <property type="entry name" value="Phosphorylase Kinase, domain 1"/>
    <property type="match status" value="1"/>
</dbReference>
<feature type="binding site" evidence="5">
    <location>
        <position position="168"/>
    </location>
    <ligand>
        <name>ATP</name>
        <dbReference type="ChEBI" id="CHEBI:30616"/>
    </ligand>
</feature>
<dbReference type="PROSITE" id="PS00108">
    <property type="entry name" value="PROTEIN_KINASE_ST"/>
    <property type="match status" value="1"/>
</dbReference>
<evidence type="ECO:0000256" key="1">
    <source>
        <dbReference type="ARBA" id="ARBA00022679"/>
    </source>
</evidence>
<dbReference type="SUPFAM" id="SSF56112">
    <property type="entry name" value="Protein kinase-like (PK-like)"/>
    <property type="match status" value="2"/>
</dbReference>
<dbReference type="Proteomes" id="UP000008810">
    <property type="component" value="Chromosome 4"/>
</dbReference>
<accession>A0A0Q3EHM1</accession>
<feature type="domain" description="Protein kinase" evidence="7">
    <location>
        <begin position="139"/>
        <end position="422"/>
    </location>
</feature>
<dbReference type="GO" id="GO:0005524">
    <property type="term" value="F:ATP binding"/>
    <property type="evidence" value="ECO:0007669"/>
    <property type="project" value="UniProtKB-UniRule"/>
</dbReference>
<gene>
    <name evidence="8" type="ORF">BRADI_4g09872v3</name>
</gene>
<protein>
    <recommendedName>
        <fullName evidence="7">Protein kinase domain-containing protein</fullName>
    </recommendedName>
</protein>
<comment type="similarity">
    <text evidence="6">Belongs to the protein kinase superfamily.</text>
</comment>
<name>A0A0Q3EHM1_BRADI</name>
<evidence type="ECO:0000259" key="7">
    <source>
        <dbReference type="PROSITE" id="PS50011"/>
    </source>
</evidence>
<feature type="domain" description="Protein kinase" evidence="7">
    <location>
        <begin position="1"/>
        <end position="123"/>
    </location>
</feature>
<dbReference type="FunFam" id="3.30.200.20:FF:000465">
    <property type="entry name" value="Cysteine-rich receptor-like protein kinase 6"/>
    <property type="match status" value="1"/>
</dbReference>
<keyword evidence="1" id="KW-0808">Transferase</keyword>
<dbReference type="SMART" id="SM00220">
    <property type="entry name" value="S_TKc"/>
    <property type="match status" value="1"/>
</dbReference>
<keyword evidence="10" id="KW-1185">Reference proteome</keyword>
<keyword evidence="3" id="KW-0418">Kinase</keyword>
<dbReference type="PROSITE" id="PS50011">
    <property type="entry name" value="PROTEIN_KINASE_DOM"/>
    <property type="match status" value="2"/>
</dbReference>
<evidence type="ECO:0000256" key="5">
    <source>
        <dbReference type="PROSITE-ProRule" id="PRU10141"/>
    </source>
</evidence>
<dbReference type="InParanoid" id="A0A0Q3EHM1"/>
<dbReference type="InterPro" id="IPR000719">
    <property type="entry name" value="Prot_kinase_dom"/>
</dbReference>
<evidence type="ECO:0000256" key="3">
    <source>
        <dbReference type="ARBA" id="ARBA00022777"/>
    </source>
</evidence>
<evidence type="ECO:0000256" key="6">
    <source>
        <dbReference type="RuleBase" id="RU000304"/>
    </source>
</evidence>
<dbReference type="EMBL" id="CM000883">
    <property type="protein sequence ID" value="KQJ87223.1"/>
    <property type="molecule type" value="Genomic_DNA"/>
</dbReference>
<organism evidence="8">
    <name type="scientific">Brachypodium distachyon</name>
    <name type="common">Purple false brome</name>
    <name type="synonym">Trachynia distachya</name>
    <dbReference type="NCBI Taxonomy" id="15368"/>
    <lineage>
        <taxon>Eukaryota</taxon>
        <taxon>Viridiplantae</taxon>
        <taxon>Streptophyta</taxon>
        <taxon>Embryophyta</taxon>
        <taxon>Tracheophyta</taxon>
        <taxon>Spermatophyta</taxon>
        <taxon>Magnoliopsida</taxon>
        <taxon>Liliopsida</taxon>
        <taxon>Poales</taxon>
        <taxon>Poaceae</taxon>
        <taxon>BOP clade</taxon>
        <taxon>Pooideae</taxon>
        <taxon>Stipodae</taxon>
        <taxon>Brachypodieae</taxon>
        <taxon>Brachypodium</taxon>
    </lineage>
</organism>
<keyword evidence="4 5" id="KW-0067">ATP-binding</keyword>
<dbReference type="Pfam" id="PF00069">
    <property type="entry name" value="Pkinase"/>
    <property type="match status" value="2"/>
</dbReference>
<dbReference type="Gene3D" id="1.10.510.10">
    <property type="entry name" value="Transferase(Phosphotransferase) domain 1"/>
    <property type="match status" value="2"/>
</dbReference>
<evidence type="ECO:0000313" key="8">
    <source>
        <dbReference type="EMBL" id="KQJ87223.1"/>
    </source>
</evidence>
<dbReference type="AlphaFoldDB" id="A0A0Q3EHM1"/>
<dbReference type="InterPro" id="IPR017441">
    <property type="entry name" value="Protein_kinase_ATP_BS"/>
</dbReference>
<reference evidence="8" key="2">
    <citation type="submission" date="2017-06" db="EMBL/GenBank/DDBJ databases">
        <title>WGS assembly of Brachypodium distachyon.</title>
        <authorList>
            <consortium name="The International Brachypodium Initiative"/>
            <person name="Lucas S."/>
            <person name="Harmon-Smith M."/>
            <person name="Lail K."/>
            <person name="Tice H."/>
            <person name="Grimwood J."/>
            <person name="Bruce D."/>
            <person name="Barry K."/>
            <person name="Shu S."/>
            <person name="Lindquist E."/>
            <person name="Wang M."/>
            <person name="Pitluck S."/>
            <person name="Vogel J.P."/>
            <person name="Garvin D.F."/>
            <person name="Mockler T.C."/>
            <person name="Schmutz J."/>
            <person name="Rokhsar D."/>
            <person name="Bevan M.W."/>
        </authorList>
    </citation>
    <scope>NUCLEOTIDE SEQUENCE</scope>
    <source>
        <strain evidence="8">Bd21</strain>
    </source>
</reference>
<dbReference type="Gramene" id="KQJ87223">
    <property type="protein sequence ID" value="KQJ87223"/>
    <property type="gene ID" value="BRADI_4g09872v3"/>
</dbReference>
<dbReference type="InterPro" id="IPR011009">
    <property type="entry name" value="Kinase-like_dom_sf"/>
</dbReference>
<reference evidence="9" key="3">
    <citation type="submission" date="2018-08" db="UniProtKB">
        <authorList>
            <consortium name="EnsemblPlants"/>
        </authorList>
    </citation>
    <scope>IDENTIFICATION</scope>
    <source>
        <strain evidence="9">cv. Bd21</strain>
    </source>
</reference>
<proteinExistence type="inferred from homology"/>
<dbReference type="STRING" id="15368.A0A0Q3EHM1"/>
<sequence length="447" mass="51041">MESHMTNQMAGTLGYMPPEYINHCMISSKFDIFSLGVIIIKIVAGLDGYWKSAEVSTSEEFIELVHDNWQKRPQTTMFSYSTSHEIKTCIEIALRCVESDRQKRPTIKEIVDELKRPIGQVYTTRKFTFKLLDHITNHFSRDQILGRGGFGVVYKGMLDTGEEVAVKKLYNMPSLDDHLFDNELNNLMRVKHQNIVRLVGYCHHTTQVVAEYKGKHVSASVIERALCFEYLEGGSLDNHISDESCGFEWHTRYKIIRGICDGLNYLHTGSQHPIYHLDLKPANILLDKNMTPKIGDFGLSRLFDSMQTYITQAQSAMGTLGYMPPEYIDEHQISPKFDIFSLGAIIIRIMAGNVGYSNYITMPSRQFVEIVQENWKKRWTEALSPNASEEVKTCIKIALRCVETNRTKRPNITEIVDELSKIGTPRSSPIAQALECCGLNWIFGCER</sequence>
<evidence type="ECO:0000313" key="10">
    <source>
        <dbReference type="Proteomes" id="UP000008810"/>
    </source>
</evidence>
<dbReference type="GO" id="GO:0004674">
    <property type="term" value="F:protein serine/threonine kinase activity"/>
    <property type="evidence" value="ECO:0007669"/>
    <property type="project" value="UniProtKB-KW"/>
</dbReference>
<reference evidence="8 9" key="1">
    <citation type="journal article" date="2010" name="Nature">
        <title>Genome sequencing and analysis of the model grass Brachypodium distachyon.</title>
        <authorList>
            <consortium name="International Brachypodium Initiative"/>
        </authorList>
    </citation>
    <scope>NUCLEOTIDE SEQUENCE [LARGE SCALE GENOMIC DNA]</scope>
    <source>
        <strain evidence="8 9">Bd21</strain>
    </source>
</reference>
<evidence type="ECO:0000313" key="9">
    <source>
        <dbReference type="EnsemblPlants" id="KQJ87223"/>
    </source>
</evidence>
<dbReference type="PANTHER" id="PTHR45707:SF56">
    <property type="entry name" value="OS11G0608700 PROTEIN"/>
    <property type="match status" value="1"/>
</dbReference>